<protein>
    <submittedName>
        <fullName evidence="2">Uncharacterized protein</fullName>
    </submittedName>
</protein>
<dbReference type="Proteomes" id="UP000178461">
    <property type="component" value="Unassembled WGS sequence"/>
</dbReference>
<keyword evidence="1" id="KW-0175">Coiled coil</keyword>
<accession>A0A1F6AVH1</accession>
<feature type="coiled-coil region" evidence="1">
    <location>
        <begin position="48"/>
        <end position="96"/>
    </location>
</feature>
<comment type="caution">
    <text evidence="2">The sequence shown here is derived from an EMBL/GenBank/DDBJ whole genome shotgun (WGS) entry which is preliminary data.</text>
</comment>
<evidence type="ECO:0000256" key="1">
    <source>
        <dbReference type="SAM" id="Coils"/>
    </source>
</evidence>
<dbReference type="EMBL" id="MFJW01000047">
    <property type="protein sequence ID" value="OGG28704.1"/>
    <property type="molecule type" value="Genomic_DNA"/>
</dbReference>
<dbReference type="AlphaFoldDB" id="A0A1F6AVH1"/>
<gene>
    <name evidence="2" type="ORF">A2971_03400</name>
</gene>
<organism evidence="2 3">
    <name type="scientific">Candidatus Gottesmanbacteria bacterium RIFCSPLOWO2_01_FULL_46_21</name>
    <dbReference type="NCBI Taxonomy" id="1798393"/>
    <lineage>
        <taxon>Bacteria</taxon>
        <taxon>Candidatus Gottesmaniibacteriota</taxon>
    </lineage>
</organism>
<evidence type="ECO:0000313" key="3">
    <source>
        <dbReference type="Proteomes" id="UP000178461"/>
    </source>
</evidence>
<proteinExistence type="predicted"/>
<name>A0A1F6AVH1_9BACT</name>
<evidence type="ECO:0000313" key="2">
    <source>
        <dbReference type="EMBL" id="OGG28704.1"/>
    </source>
</evidence>
<reference evidence="2 3" key="1">
    <citation type="journal article" date="2016" name="Nat. Commun.">
        <title>Thousands of microbial genomes shed light on interconnected biogeochemical processes in an aquifer system.</title>
        <authorList>
            <person name="Anantharaman K."/>
            <person name="Brown C.T."/>
            <person name="Hug L.A."/>
            <person name="Sharon I."/>
            <person name="Castelle C.J."/>
            <person name="Probst A.J."/>
            <person name="Thomas B.C."/>
            <person name="Singh A."/>
            <person name="Wilkins M.J."/>
            <person name="Karaoz U."/>
            <person name="Brodie E.L."/>
            <person name="Williams K.H."/>
            <person name="Hubbard S.S."/>
            <person name="Banfield J.F."/>
        </authorList>
    </citation>
    <scope>NUCLEOTIDE SEQUENCE [LARGE SCALE GENOMIC DNA]</scope>
</reference>
<sequence>MKGKSGQKPATKTDVRRAFGEIVKKYDTLAHTLIATMSKSLDRVIHRIEDILMVYKNLKKRMNGLEKELIETQLHQEELEERLELLEQYLKHKEHLN</sequence>